<dbReference type="EMBL" id="AKHW03000042">
    <property type="protein sequence ID" value="KYO49148.1"/>
    <property type="molecule type" value="Genomic_DNA"/>
</dbReference>
<organism evidence="2 3">
    <name type="scientific">Alligator mississippiensis</name>
    <name type="common">American alligator</name>
    <dbReference type="NCBI Taxonomy" id="8496"/>
    <lineage>
        <taxon>Eukaryota</taxon>
        <taxon>Metazoa</taxon>
        <taxon>Chordata</taxon>
        <taxon>Craniata</taxon>
        <taxon>Vertebrata</taxon>
        <taxon>Euteleostomi</taxon>
        <taxon>Archelosauria</taxon>
        <taxon>Archosauria</taxon>
        <taxon>Crocodylia</taxon>
        <taxon>Alligatoridae</taxon>
        <taxon>Alligatorinae</taxon>
        <taxon>Alligator</taxon>
    </lineage>
</organism>
<dbReference type="AlphaFoldDB" id="A0A151PJA9"/>
<comment type="caution">
    <text evidence="2">The sequence shown here is derived from an EMBL/GenBank/DDBJ whole genome shotgun (WGS) entry which is preliminary data.</text>
</comment>
<evidence type="ECO:0000256" key="1">
    <source>
        <dbReference type="SAM" id="MobiDB-lite"/>
    </source>
</evidence>
<sequence>MGSSKHSFPSLPFTSSLTAGKQANALKGANLMFNPTCSRAIEQAAEGTGGICFTDGVSRGRPNEQANGGGPGPPQADIENLEDGIFVPEPACEIEVIAEERRLDEAFLMTPESLLTSTPEGSICFSREQRPDEAEEFRRQLGIESSESLSSGGTTCNFITARTSSSKIEKQNKHIQSCFYPVVKGLTLHQDPRSQREGVENMIQEAL</sequence>
<name>A0A151PJA9_ALLMI</name>
<proteinExistence type="predicted"/>
<feature type="region of interest" description="Disordered" evidence="1">
    <location>
        <begin position="55"/>
        <end position="78"/>
    </location>
</feature>
<evidence type="ECO:0000313" key="3">
    <source>
        <dbReference type="Proteomes" id="UP000050525"/>
    </source>
</evidence>
<evidence type="ECO:0000313" key="2">
    <source>
        <dbReference type="EMBL" id="KYO49148.1"/>
    </source>
</evidence>
<protein>
    <submittedName>
        <fullName evidence="2">Uncharacterized protein</fullName>
    </submittedName>
</protein>
<keyword evidence="3" id="KW-1185">Reference proteome</keyword>
<dbReference type="Proteomes" id="UP000050525">
    <property type="component" value="Unassembled WGS sequence"/>
</dbReference>
<accession>A0A151PJA9</accession>
<reference evidence="2 3" key="1">
    <citation type="journal article" date="2012" name="Genome Biol.">
        <title>Sequencing three crocodilian genomes to illuminate the evolution of archosaurs and amniotes.</title>
        <authorList>
            <person name="St John J.A."/>
            <person name="Braun E.L."/>
            <person name="Isberg S.R."/>
            <person name="Miles L.G."/>
            <person name="Chong A.Y."/>
            <person name="Gongora J."/>
            <person name="Dalzell P."/>
            <person name="Moran C."/>
            <person name="Bed'hom B."/>
            <person name="Abzhanov A."/>
            <person name="Burgess S.C."/>
            <person name="Cooksey A.M."/>
            <person name="Castoe T.A."/>
            <person name="Crawford N.G."/>
            <person name="Densmore L.D."/>
            <person name="Drew J.C."/>
            <person name="Edwards S.V."/>
            <person name="Faircloth B.C."/>
            <person name="Fujita M.K."/>
            <person name="Greenwold M.J."/>
            <person name="Hoffmann F.G."/>
            <person name="Howard J.M."/>
            <person name="Iguchi T."/>
            <person name="Janes D.E."/>
            <person name="Khan S.Y."/>
            <person name="Kohno S."/>
            <person name="de Koning A.J."/>
            <person name="Lance S.L."/>
            <person name="McCarthy F.M."/>
            <person name="McCormack J.E."/>
            <person name="Merchant M.E."/>
            <person name="Peterson D.G."/>
            <person name="Pollock D.D."/>
            <person name="Pourmand N."/>
            <person name="Raney B.J."/>
            <person name="Roessler K.A."/>
            <person name="Sanford J.R."/>
            <person name="Sawyer R.H."/>
            <person name="Schmidt C.J."/>
            <person name="Triplett E.W."/>
            <person name="Tuberville T.D."/>
            <person name="Venegas-Anaya M."/>
            <person name="Howard J.T."/>
            <person name="Jarvis E.D."/>
            <person name="Guillette L.J.Jr."/>
            <person name="Glenn T.C."/>
            <person name="Green R.E."/>
            <person name="Ray D.A."/>
        </authorList>
    </citation>
    <scope>NUCLEOTIDE SEQUENCE [LARGE SCALE GENOMIC DNA]</scope>
    <source>
        <strain evidence="2">KSC_2009_1</strain>
    </source>
</reference>
<gene>
    <name evidence="2" type="ORF">Y1Q_0019050</name>
</gene>